<dbReference type="InterPro" id="IPR018060">
    <property type="entry name" value="HTH_AraC"/>
</dbReference>
<dbReference type="SMART" id="SM00342">
    <property type="entry name" value="HTH_ARAC"/>
    <property type="match status" value="1"/>
</dbReference>
<dbReference type="SUPFAM" id="SSF46689">
    <property type="entry name" value="Homeodomain-like"/>
    <property type="match status" value="2"/>
</dbReference>
<dbReference type="PROSITE" id="PS00041">
    <property type="entry name" value="HTH_ARAC_FAMILY_1"/>
    <property type="match status" value="1"/>
</dbReference>
<keyword evidence="2" id="KW-0238">DNA-binding</keyword>
<dbReference type="PANTHER" id="PTHR46796">
    <property type="entry name" value="HTH-TYPE TRANSCRIPTIONAL ACTIVATOR RHAS-RELATED"/>
    <property type="match status" value="1"/>
</dbReference>
<dbReference type="InterPro" id="IPR037923">
    <property type="entry name" value="HTH-like"/>
</dbReference>
<keyword evidence="4" id="KW-0804">Transcription</keyword>
<accession>A0AAE9ZVS1</accession>
<dbReference type="InterPro" id="IPR003313">
    <property type="entry name" value="AraC-bd"/>
</dbReference>
<keyword evidence="7" id="KW-1185">Reference proteome</keyword>
<evidence type="ECO:0000256" key="4">
    <source>
        <dbReference type="ARBA" id="ARBA00023163"/>
    </source>
</evidence>
<dbReference type="InterPro" id="IPR050204">
    <property type="entry name" value="AraC_XylS_family_regulators"/>
</dbReference>
<evidence type="ECO:0000259" key="5">
    <source>
        <dbReference type="PROSITE" id="PS01124"/>
    </source>
</evidence>
<sequence>MIQHDHSFHEIVIVTAGSAMQSTAEGHEQLQEGTALILQPESSHSYKRSSGFNVVNIYYLAEWFLTDVNALRGVDHLFSLFFGSALFEKKLAAPIVRLDLNAVEFARLKLELQQMIQGEQDKRSLLYREACFLKILDDLANAYGRRFGRDRTRPVRNEVIRGLEVIERQAYKGGFHIAEVSRQAGLSINQFERLFRNHTGMKPIDYFQKMRLNHACRRLLNSGASIAEVAYEFNYSDAAHLNRYFRRFLSMTPGQYRQQYGVS</sequence>
<dbReference type="Pfam" id="PF02311">
    <property type="entry name" value="AraC_binding"/>
    <property type="match status" value="1"/>
</dbReference>
<name>A0AAE9ZVS1_9BACT</name>
<dbReference type="SUPFAM" id="SSF51215">
    <property type="entry name" value="Regulatory protein AraC"/>
    <property type="match status" value="1"/>
</dbReference>
<dbReference type="PROSITE" id="PS01124">
    <property type="entry name" value="HTH_ARAC_FAMILY_2"/>
    <property type="match status" value="1"/>
</dbReference>
<feature type="domain" description="HTH araC/xylS-type" evidence="5">
    <location>
        <begin position="160"/>
        <end position="259"/>
    </location>
</feature>
<dbReference type="Pfam" id="PF12833">
    <property type="entry name" value="HTH_18"/>
    <property type="match status" value="1"/>
</dbReference>
<dbReference type="Proteomes" id="UP001218638">
    <property type="component" value="Chromosome"/>
</dbReference>
<gene>
    <name evidence="6" type="ORF">PXH66_17105</name>
</gene>
<dbReference type="GO" id="GO:0043565">
    <property type="term" value="F:sequence-specific DNA binding"/>
    <property type="evidence" value="ECO:0007669"/>
    <property type="project" value="InterPro"/>
</dbReference>
<protein>
    <submittedName>
        <fullName evidence="6">AraC family transcriptional regulator</fullName>
    </submittedName>
</protein>
<dbReference type="GO" id="GO:0003700">
    <property type="term" value="F:DNA-binding transcription factor activity"/>
    <property type="evidence" value="ECO:0007669"/>
    <property type="project" value="InterPro"/>
</dbReference>
<keyword evidence="1" id="KW-0805">Transcription regulation</keyword>
<dbReference type="EMBL" id="CP119075">
    <property type="protein sequence ID" value="WED64059.1"/>
    <property type="molecule type" value="Genomic_DNA"/>
</dbReference>
<reference evidence="6" key="1">
    <citation type="submission" date="2023-03" db="EMBL/GenBank/DDBJ databases">
        <title>Lomoglobus Profundus gen. nov., sp. nov., a novel member of the phylum Verrucomicrobia, isolated from deep-marine sediment of South China Sea.</title>
        <authorList>
            <person name="Ahmad T."/>
            <person name="Ishaq S.E."/>
            <person name="Wang F."/>
        </authorList>
    </citation>
    <scope>NUCLEOTIDE SEQUENCE</scope>
    <source>
        <strain evidence="6">LMO-M01</strain>
    </source>
</reference>
<dbReference type="InterPro" id="IPR018062">
    <property type="entry name" value="HTH_AraC-typ_CS"/>
</dbReference>
<dbReference type="InterPro" id="IPR009057">
    <property type="entry name" value="Homeodomain-like_sf"/>
</dbReference>
<evidence type="ECO:0000256" key="1">
    <source>
        <dbReference type="ARBA" id="ARBA00023015"/>
    </source>
</evidence>
<evidence type="ECO:0000313" key="6">
    <source>
        <dbReference type="EMBL" id="WED64059.1"/>
    </source>
</evidence>
<proteinExistence type="predicted"/>
<dbReference type="RefSeq" id="WP_330930068.1">
    <property type="nucleotide sequence ID" value="NZ_CP119075.1"/>
</dbReference>
<dbReference type="Gene3D" id="1.10.10.60">
    <property type="entry name" value="Homeodomain-like"/>
    <property type="match status" value="2"/>
</dbReference>
<keyword evidence="3" id="KW-0010">Activator</keyword>
<organism evidence="6 7">
    <name type="scientific">Synoicihabitans lomoniglobus</name>
    <dbReference type="NCBI Taxonomy" id="2909285"/>
    <lineage>
        <taxon>Bacteria</taxon>
        <taxon>Pseudomonadati</taxon>
        <taxon>Verrucomicrobiota</taxon>
        <taxon>Opitutia</taxon>
        <taxon>Opitutales</taxon>
        <taxon>Opitutaceae</taxon>
        <taxon>Synoicihabitans</taxon>
    </lineage>
</organism>
<evidence type="ECO:0000256" key="3">
    <source>
        <dbReference type="ARBA" id="ARBA00023159"/>
    </source>
</evidence>
<evidence type="ECO:0000313" key="7">
    <source>
        <dbReference type="Proteomes" id="UP001218638"/>
    </source>
</evidence>
<dbReference type="KEGG" id="slom:PXH66_17105"/>
<evidence type="ECO:0000256" key="2">
    <source>
        <dbReference type="ARBA" id="ARBA00023125"/>
    </source>
</evidence>
<dbReference type="AlphaFoldDB" id="A0AAE9ZVS1"/>